<dbReference type="OrthoDB" id="110231at2"/>
<feature type="region of interest" description="Disordered" evidence="7">
    <location>
        <begin position="281"/>
        <end position="300"/>
    </location>
</feature>
<feature type="domain" description="CBS" evidence="8">
    <location>
        <begin position="140"/>
        <end position="197"/>
    </location>
</feature>
<protein>
    <submittedName>
        <fullName evidence="9">Membrane protein</fullName>
    </submittedName>
</protein>
<dbReference type="Gene3D" id="3.30.465.10">
    <property type="match status" value="1"/>
</dbReference>
<dbReference type="SMART" id="SM01091">
    <property type="entry name" value="CorC_HlyC"/>
    <property type="match status" value="1"/>
</dbReference>
<dbReference type="PANTHER" id="PTHR22777">
    <property type="entry name" value="HEMOLYSIN-RELATED"/>
    <property type="match status" value="1"/>
</dbReference>
<feature type="domain" description="CBS" evidence="8">
    <location>
        <begin position="72"/>
        <end position="132"/>
    </location>
</feature>
<feature type="compositionally biased region" description="Basic and acidic residues" evidence="7">
    <location>
        <begin position="283"/>
        <end position="300"/>
    </location>
</feature>
<dbReference type="Pfam" id="PF00571">
    <property type="entry name" value="CBS"/>
    <property type="match status" value="2"/>
</dbReference>
<accession>A0A021VRJ0</accession>
<dbReference type="Gene3D" id="3.10.580.10">
    <property type="entry name" value="CBS-domain"/>
    <property type="match status" value="1"/>
</dbReference>
<dbReference type="SUPFAM" id="SSF56176">
    <property type="entry name" value="FAD-binding/transporter-associated domain-like"/>
    <property type="match status" value="1"/>
</dbReference>
<comment type="similarity">
    <text evidence="2">Belongs to the UPF0053 family.</text>
</comment>
<organism evidence="9 10">
    <name type="scientific">Actinotalea ferrariae CF5-4</name>
    <dbReference type="NCBI Taxonomy" id="948458"/>
    <lineage>
        <taxon>Bacteria</taxon>
        <taxon>Bacillati</taxon>
        <taxon>Actinomycetota</taxon>
        <taxon>Actinomycetes</taxon>
        <taxon>Micrococcales</taxon>
        <taxon>Cellulomonadaceae</taxon>
        <taxon>Actinotalea</taxon>
    </lineage>
</organism>
<dbReference type="InterPro" id="IPR044751">
    <property type="entry name" value="Ion_transp-like_CBS"/>
</dbReference>
<dbReference type="AlphaFoldDB" id="A0A021VRJ0"/>
<dbReference type="Proteomes" id="UP000019753">
    <property type="component" value="Unassembled WGS sequence"/>
</dbReference>
<proteinExistence type="inferred from homology"/>
<keyword evidence="4" id="KW-0677">Repeat</keyword>
<dbReference type="InterPro" id="IPR005170">
    <property type="entry name" value="Transptr-assoc_dom"/>
</dbReference>
<comment type="caution">
    <text evidence="9">The sequence shown here is derived from an EMBL/GenBank/DDBJ whole genome shotgun (WGS) entry which is preliminary data.</text>
</comment>
<evidence type="ECO:0000256" key="3">
    <source>
        <dbReference type="ARBA" id="ARBA00022475"/>
    </source>
</evidence>
<reference evidence="9 10" key="1">
    <citation type="submission" date="2014-01" db="EMBL/GenBank/DDBJ databases">
        <title>Actinotalea ferrariae CF5-4.</title>
        <authorList>
            <person name="Chen F."/>
            <person name="Li Y."/>
            <person name="Wang G."/>
        </authorList>
    </citation>
    <scope>NUCLEOTIDE SEQUENCE [LARGE SCALE GENOMIC DNA]</scope>
    <source>
        <strain evidence="9 10">CF5-4</strain>
    </source>
</reference>
<evidence type="ECO:0000256" key="6">
    <source>
        <dbReference type="PROSITE-ProRule" id="PRU00703"/>
    </source>
</evidence>
<feature type="non-terminal residue" evidence="9">
    <location>
        <position position="1"/>
    </location>
</feature>
<dbReference type="InterPro" id="IPR046342">
    <property type="entry name" value="CBS_dom_sf"/>
</dbReference>
<gene>
    <name evidence="9" type="ORF">N866_18480</name>
</gene>
<dbReference type="GO" id="GO:0050660">
    <property type="term" value="F:flavin adenine dinucleotide binding"/>
    <property type="evidence" value="ECO:0007669"/>
    <property type="project" value="InterPro"/>
</dbReference>
<dbReference type="RefSeq" id="WP_034225235.1">
    <property type="nucleotide sequence ID" value="NZ_AXCW01000070.1"/>
</dbReference>
<evidence type="ECO:0000256" key="1">
    <source>
        <dbReference type="ARBA" id="ARBA00004651"/>
    </source>
</evidence>
<name>A0A021VRJ0_9CELL</name>
<keyword evidence="3" id="KW-0472">Membrane</keyword>
<dbReference type="CDD" id="cd04590">
    <property type="entry name" value="CBS_pair_CorC_HlyC_assoc"/>
    <property type="match status" value="1"/>
</dbReference>
<evidence type="ECO:0000256" key="7">
    <source>
        <dbReference type="SAM" id="MobiDB-lite"/>
    </source>
</evidence>
<dbReference type="SMART" id="SM00116">
    <property type="entry name" value="CBS"/>
    <property type="match status" value="2"/>
</dbReference>
<evidence type="ECO:0000313" key="9">
    <source>
        <dbReference type="EMBL" id="EYR63738.1"/>
    </source>
</evidence>
<evidence type="ECO:0000256" key="5">
    <source>
        <dbReference type="ARBA" id="ARBA00023122"/>
    </source>
</evidence>
<dbReference type="SUPFAM" id="SSF54631">
    <property type="entry name" value="CBS-domain pair"/>
    <property type="match status" value="1"/>
</dbReference>
<comment type="subcellular location">
    <subcellularLocation>
        <location evidence="1">Cell membrane</location>
        <topology evidence="1">Multi-pass membrane protein</topology>
    </subcellularLocation>
</comment>
<keyword evidence="5 6" id="KW-0129">CBS domain</keyword>
<evidence type="ECO:0000256" key="2">
    <source>
        <dbReference type="ARBA" id="ARBA00006337"/>
    </source>
</evidence>
<evidence type="ECO:0000259" key="8">
    <source>
        <dbReference type="PROSITE" id="PS51371"/>
    </source>
</evidence>
<dbReference type="EMBL" id="AXCW01000070">
    <property type="protein sequence ID" value="EYR63738.1"/>
    <property type="molecule type" value="Genomic_DNA"/>
</dbReference>
<evidence type="ECO:0000256" key="4">
    <source>
        <dbReference type="ARBA" id="ARBA00022737"/>
    </source>
</evidence>
<sequence length="300" mass="32604">VRAAAGVLLAARALSRPVRPLALGASPVPDRSAEELRDVVDRFDEARSIEEEDRALVRSVLELGDTRVRSVMVPRTEMIVLPAGTTVRKALSLFLRSGYSRVPVVGESVDDLVGILYLKDLLRHRHMTGRDVDDEPVEPLVRPPVFVPESKAVDDLLREMQSASSHIALVVDEYGGVAGLVTIEDALEEIVGELTDEHDRSGPEVEDLGDGTYRVPSRLPVDELGELFDLELTDDEVDTAGGLLAKALGKVPLAGSSAQVAGLAITAERVQGRRRQVATLLVRRAEPDDDRTSTDQGERR</sequence>
<dbReference type="InterPro" id="IPR016169">
    <property type="entry name" value="FAD-bd_PCMH_sub2"/>
</dbReference>
<dbReference type="GO" id="GO:0005886">
    <property type="term" value="C:plasma membrane"/>
    <property type="evidence" value="ECO:0007669"/>
    <property type="project" value="UniProtKB-SubCell"/>
</dbReference>
<dbReference type="PANTHER" id="PTHR22777:SF32">
    <property type="entry name" value="UPF0053 INNER MEMBRANE PROTEIN YFJD"/>
    <property type="match status" value="1"/>
</dbReference>
<dbReference type="InterPro" id="IPR000644">
    <property type="entry name" value="CBS_dom"/>
</dbReference>
<dbReference type="PROSITE" id="PS51371">
    <property type="entry name" value="CBS"/>
    <property type="match status" value="2"/>
</dbReference>
<keyword evidence="3" id="KW-1003">Cell membrane</keyword>
<keyword evidence="10" id="KW-1185">Reference proteome</keyword>
<dbReference type="InterPro" id="IPR036318">
    <property type="entry name" value="FAD-bd_PCMH-like_sf"/>
</dbReference>
<dbReference type="FunFam" id="3.10.580.10:FF:000002">
    <property type="entry name" value="Magnesium/cobalt efflux protein CorC"/>
    <property type="match status" value="1"/>
</dbReference>
<dbReference type="Pfam" id="PF03471">
    <property type="entry name" value="CorC_HlyC"/>
    <property type="match status" value="1"/>
</dbReference>
<evidence type="ECO:0000313" key="10">
    <source>
        <dbReference type="Proteomes" id="UP000019753"/>
    </source>
</evidence>